<dbReference type="Gene3D" id="3.40.50.720">
    <property type="entry name" value="NAD(P)-binding Rossmann-like Domain"/>
    <property type="match status" value="1"/>
</dbReference>
<dbReference type="SUPFAM" id="SSF51735">
    <property type="entry name" value="NAD(P)-binding Rossmann-fold domains"/>
    <property type="match status" value="1"/>
</dbReference>
<keyword evidence="4" id="KW-1185">Reference proteome</keyword>
<gene>
    <name evidence="3" type="primary">fabG_2</name>
    <name evidence="3" type="ORF">Pla52o_06420</name>
</gene>
<dbReference type="OrthoDB" id="9803333at2"/>
<dbReference type="GO" id="GO:0004316">
    <property type="term" value="F:3-oxoacyl-[acyl-carrier-protein] reductase (NADPH) activity"/>
    <property type="evidence" value="ECO:0007669"/>
    <property type="project" value="UniProtKB-EC"/>
</dbReference>
<dbReference type="InterPro" id="IPR036291">
    <property type="entry name" value="NAD(P)-bd_dom_sf"/>
</dbReference>
<dbReference type="EC" id="1.1.1.100" evidence="3"/>
<accession>A0A5C6CTC0</accession>
<dbReference type="AlphaFoldDB" id="A0A5C6CTC0"/>
<dbReference type="Proteomes" id="UP000316304">
    <property type="component" value="Unassembled WGS sequence"/>
</dbReference>
<dbReference type="Pfam" id="PF13561">
    <property type="entry name" value="adh_short_C2"/>
    <property type="match status" value="1"/>
</dbReference>
<evidence type="ECO:0000313" key="4">
    <source>
        <dbReference type="Proteomes" id="UP000316304"/>
    </source>
</evidence>
<organism evidence="3 4">
    <name type="scientific">Novipirellula galeiformis</name>
    <dbReference type="NCBI Taxonomy" id="2528004"/>
    <lineage>
        <taxon>Bacteria</taxon>
        <taxon>Pseudomonadati</taxon>
        <taxon>Planctomycetota</taxon>
        <taxon>Planctomycetia</taxon>
        <taxon>Pirellulales</taxon>
        <taxon>Pirellulaceae</taxon>
        <taxon>Novipirellula</taxon>
    </lineage>
</organism>
<name>A0A5C6CTC0_9BACT</name>
<evidence type="ECO:0000256" key="1">
    <source>
        <dbReference type="ARBA" id="ARBA00006484"/>
    </source>
</evidence>
<dbReference type="PROSITE" id="PS00061">
    <property type="entry name" value="ADH_SHORT"/>
    <property type="match status" value="1"/>
</dbReference>
<protein>
    <submittedName>
        <fullName evidence="3">3-oxoacyl-[acyl-carrier-protein] reductase FabG</fullName>
        <ecNumber evidence="3">1.1.1.100</ecNumber>
    </submittedName>
</protein>
<dbReference type="PRINTS" id="PR00080">
    <property type="entry name" value="SDRFAMILY"/>
</dbReference>
<comment type="caution">
    <text evidence="3">The sequence shown here is derived from an EMBL/GenBank/DDBJ whole genome shotgun (WGS) entry which is preliminary data.</text>
</comment>
<dbReference type="InterPro" id="IPR020904">
    <property type="entry name" value="Sc_DH/Rdtase_CS"/>
</dbReference>
<dbReference type="RefSeq" id="WP_146593071.1">
    <property type="nucleotide sequence ID" value="NZ_SJPT01000001.1"/>
</dbReference>
<evidence type="ECO:0000256" key="2">
    <source>
        <dbReference type="ARBA" id="ARBA00023002"/>
    </source>
</evidence>
<sequence length="245" mass="26769">MTNKDGIPTTGRVILITGSSKGIGRYLAEQFASQGDHVIGCSRSVPTTPLPEEYRNRYEHHCLDVADETAVLALFHKLKQQHGRLDVLINNAGIASMNHCLLTPIDTVRSIFETNVIGTFLFCQEAAKWMLANRNGRIINLASVASPLKLEGESAYAASKAAVANLTQIMSHEFAPYGITVNAVGPSPIQTDLIRGVGAEKIKQLTNRQAIKRMATVEDVYNVIDFFVRPQSNFITGQVIYLGGI</sequence>
<dbReference type="GO" id="GO:0048038">
    <property type="term" value="F:quinone binding"/>
    <property type="evidence" value="ECO:0007669"/>
    <property type="project" value="TreeGrafter"/>
</dbReference>
<dbReference type="PRINTS" id="PR00081">
    <property type="entry name" value="GDHRDH"/>
</dbReference>
<dbReference type="EMBL" id="SJPT01000001">
    <property type="protein sequence ID" value="TWU26787.1"/>
    <property type="molecule type" value="Genomic_DNA"/>
</dbReference>
<reference evidence="3 4" key="1">
    <citation type="submission" date="2019-02" db="EMBL/GenBank/DDBJ databases">
        <title>Deep-cultivation of Planctomycetes and their phenomic and genomic characterization uncovers novel biology.</title>
        <authorList>
            <person name="Wiegand S."/>
            <person name="Jogler M."/>
            <person name="Boedeker C."/>
            <person name="Pinto D."/>
            <person name="Vollmers J."/>
            <person name="Rivas-Marin E."/>
            <person name="Kohn T."/>
            <person name="Peeters S.H."/>
            <person name="Heuer A."/>
            <person name="Rast P."/>
            <person name="Oberbeckmann S."/>
            <person name="Bunk B."/>
            <person name="Jeske O."/>
            <person name="Meyerdierks A."/>
            <person name="Storesund J.E."/>
            <person name="Kallscheuer N."/>
            <person name="Luecker S."/>
            <person name="Lage O.M."/>
            <person name="Pohl T."/>
            <person name="Merkel B.J."/>
            <person name="Hornburger P."/>
            <person name="Mueller R.-W."/>
            <person name="Bruemmer F."/>
            <person name="Labrenz M."/>
            <person name="Spormann A.M."/>
            <person name="Op Den Camp H."/>
            <person name="Overmann J."/>
            <person name="Amann R."/>
            <person name="Jetten M.S.M."/>
            <person name="Mascher T."/>
            <person name="Medema M.H."/>
            <person name="Devos D.P."/>
            <person name="Kaster A.-K."/>
            <person name="Ovreas L."/>
            <person name="Rohde M."/>
            <person name="Galperin M.Y."/>
            <person name="Jogler C."/>
        </authorList>
    </citation>
    <scope>NUCLEOTIDE SEQUENCE [LARGE SCALE GENOMIC DNA]</scope>
    <source>
        <strain evidence="3 4">Pla52o</strain>
    </source>
</reference>
<evidence type="ECO:0000313" key="3">
    <source>
        <dbReference type="EMBL" id="TWU26787.1"/>
    </source>
</evidence>
<dbReference type="InterPro" id="IPR002347">
    <property type="entry name" value="SDR_fam"/>
</dbReference>
<dbReference type="FunFam" id="3.40.50.720:FF:000084">
    <property type="entry name" value="Short-chain dehydrogenase reductase"/>
    <property type="match status" value="1"/>
</dbReference>
<dbReference type="CDD" id="cd05233">
    <property type="entry name" value="SDR_c"/>
    <property type="match status" value="1"/>
</dbReference>
<keyword evidence="2 3" id="KW-0560">Oxidoreductase</keyword>
<comment type="similarity">
    <text evidence="1">Belongs to the short-chain dehydrogenases/reductases (SDR) family.</text>
</comment>
<proteinExistence type="inferred from homology"/>
<dbReference type="PANTHER" id="PTHR42760:SF133">
    <property type="entry name" value="3-OXOACYL-[ACYL-CARRIER-PROTEIN] REDUCTASE"/>
    <property type="match status" value="1"/>
</dbReference>
<dbReference type="GO" id="GO:0006633">
    <property type="term" value="P:fatty acid biosynthetic process"/>
    <property type="evidence" value="ECO:0007669"/>
    <property type="project" value="TreeGrafter"/>
</dbReference>
<dbReference type="PANTHER" id="PTHR42760">
    <property type="entry name" value="SHORT-CHAIN DEHYDROGENASES/REDUCTASES FAMILY MEMBER"/>
    <property type="match status" value="1"/>
</dbReference>